<proteinExistence type="predicted"/>
<feature type="domain" description="DUF1707" evidence="1">
    <location>
        <begin position="10"/>
        <end position="62"/>
    </location>
</feature>
<dbReference type="PANTHER" id="PTHR40763:SF5">
    <property type="entry name" value="MEMBRANE PROTEIN"/>
    <property type="match status" value="1"/>
</dbReference>
<keyword evidence="3" id="KW-1185">Reference proteome</keyword>
<dbReference type="EMBL" id="JXZB01000004">
    <property type="protein sequence ID" value="KIQ63304.1"/>
    <property type="molecule type" value="Genomic_DNA"/>
</dbReference>
<dbReference type="PANTHER" id="PTHR40763">
    <property type="entry name" value="MEMBRANE PROTEIN-RELATED"/>
    <property type="match status" value="1"/>
</dbReference>
<name>A0A0D0PLC3_KITGR</name>
<dbReference type="AlphaFoldDB" id="A0A0D0PLC3"/>
<gene>
    <name evidence="2" type="ORF">TR51_31860</name>
</gene>
<dbReference type="Pfam" id="PF08044">
    <property type="entry name" value="DUF1707"/>
    <property type="match status" value="1"/>
</dbReference>
<accession>A0A0D0PLC3</accession>
<evidence type="ECO:0000259" key="1">
    <source>
        <dbReference type="Pfam" id="PF08044"/>
    </source>
</evidence>
<dbReference type="OrthoDB" id="3428481at2"/>
<protein>
    <recommendedName>
        <fullName evidence="1">DUF1707 domain-containing protein</fullName>
    </recommendedName>
</protein>
<dbReference type="STRING" id="2064.TR51_31860"/>
<dbReference type="PATRIC" id="fig|2064.6.peg.6750"/>
<evidence type="ECO:0000313" key="2">
    <source>
        <dbReference type="EMBL" id="KIQ63304.1"/>
    </source>
</evidence>
<dbReference type="Proteomes" id="UP000032066">
    <property type="component" value="Unassembled WGS sequence"/>
</dbReference>
<organism evidence="2 3">
    <name type="scientific">Kitasatospora griseola</name>
    <name type="common">Streptomyces griseolosporeus</name>
    <dbReference type="NCBI Taxonomy" id="2064"/>
    <lineage>
        <taxon>Bacteria</taxon>
        <taxon>Bacillati</taxon>
        <taxon>Actinomycetota</taxon>
        <taxon>Actinomycetes</taxon>
        <taxon>Kitasatosporales</taxon>
        <taxon>Streptomycetaceae</taxon>
        <taxon>Kitasatospora</taxon>
    </lineage>
</organism>
<comment type="caution">
    <text evidence="2">The sequence shown here is derived from an EMBL/GenBank/DDBJ whole genome shotgun (WGS) entry which is preliminary data.</text>
</comment>
<dbReference type="InterPro" id="IPR012551">
    <property type="entry name" value="DUF1707_SHOCT-like"/>
</dbReference>
<dbReference type="RefSeq" id="WP_043915660.1">
    <property type="nucleotide sequence ID" value="NZ_JXZB01000004.1"/>
</dbReference>
<evidence type="ECO:0000313" key="3">
    <source>
        <dbReference type="Proteomes" id="UP000032066"/>
    </source>
</evidence>
<sequence length="183" mass="19922">MTSLPDTPQTRVGAAERDAAAERLQQAYAEERITHEEMEQRLQHALTATTRAELDLVTADLPADPRGDADTATLAAGGGRIVRRGAWRVPRTLKVASAFGKIRLDLSHAVIEHPVIDIELGLGFGRATITVPHNATVDVDGVQGGWKAVRYRPPRHATPGGPHIRITGTSGFGRVRIRHARRR</sequence>
<reference evidence="2 3" key="1">
    <citation type="submission" date="2015-02" db="EMBL/GenBank/DDBJ databases">
        <title>Draft genome sequence of Kitasatospora griseola MF730-N6, a bafilomycin, terpentecin and satosporin producer.</title>
        <authorList>
            <person name="Arens J.C."/>
            <person name="Haltli B."/>
            <person name="Kerr R.G."/>
        </authorList>
    </citation>
    <scope>NUCLEOTIDE SEQUENCE [LARGE SCALE GENOMIC DNA]</scope>
    <source>
        <strain evidence="2 3">MF730-N6</strain>
    </source>
</reference>